<gene>
    <name evidence="2" type="ORF">C8A04DRAFT_25880</name>
</gene>
<reference evidence="2" key="1">
    <citation type="journal article" date="2023" name="Mol. Phylogenet. Evol.">
        <title>Genome-scale phylogeny and comparative genomics of the fungal order Sordariales.</title>
        <authorList>
            <person name="Hensen N."/>
            <person name="Bonometti L."/>
            <person name="Westerberg I."/>
            <person name="Brannstrom I.O."/>
            <person name="Guillou S."/>
            <person name="Cros-Aarteil S."/>
            <person name="Calhoun S."/>
            <person name="Haridas S."/>
            <person name="Kuo A."/>
            <person name="Mondo S."/>
            <person name="Pangilinan J."/>
            <person name="Riley R."/>
            <person name="LaButti K."/>
            <person name="Andreopoulos B."/>
            <person name="Lipzen A."/>
            <person name="Chen C."/>
            <person name="Yan M."/>
            <person name="Daum C."/>
            <person name="Ng V."/>
            <person name="Clum A."/>
            <person name="Steindorff A."/>
            <person name="Ohm R.A."/>
            <person name="Martin F."/>
            <person name="Silar P."/>
            <person name="Natvig D.O."/>
            <person name="Lalanne C."/>
            <person name="Gautier V."/>
            <person name="Ament-Velasquez S.L."/>
            <person name="Kruys A."/>
            <person name="Hutchinson M.I."/>
            <person name="Powell A.J."/>
            <person name="Barry K."/>
            <person name="Miller A.N."/>
            <person name="Grigoriev I.V."/>
            <person name="Debuchy R."/>
            <person name="Gladieux P."/>
            <person name="Hiltunen Thoren M."/>
            <person name="Johannesson H."/>
        </authorList>
    </citation>
    <scope>NUCLEOTIDE SEQUENCE</scope>
    <source>
        <strain evidence="2">CBS 141.50</strain>
    </source>
</reference>
<dbReference type="EMBL" id="MU853562">
    <property type="protein sequence ID" value="KAK4146370.1"/>
    <property type="molecule type" value="Genomic_DNA"/>
</dbReference>
<keyword evidence="3" id="KW-1185">Reference proteome</keyword>
<evidence type="ECO:0000313" key="2">
    <source>
        <dbReference type="EMBL" id="KAK4146370.1"/>
    </source>
</evidence>
<feature type="signal peptide" evidence="1">
    <location>
        <begin position="1"/>
        <end position="18"/>
    </location>
</feature>
<dbReference type="AlphaFoldDB" id="A0AAN6V990"/>
<organism evidence="2 3">
    <name type="scientific">Dichotomopilus funicola</name>
    <dbReference type="NCBI Taxonomy" id="1934379"/>
    <lineage>
        <taxon>Eukaryota</taxon>
        <taxon>Fungi</taxon>
        <taxon>Dikarya</taxon>
        <taxon>Ascomycota</taxon>
        <taxon>Pezizomycotina</taxon>
        <taxon>Sordariomycetes</taxon>
        <taxon>Sordariomycetidae</taxon>
        <taxon>Sordariales</taxon>
        <taxon>Chaetomiaceae</taxon>
        <taxon>Dichotomopilus</taxon>
    </lineage>
</organism>
<comment type="caution">
    <text evidence="2">The sequence shown here is derived from an EMBL/GenBank/DDBJ whole genome shotgun (WGS) entry which is preliminary data.</text>
</comment>
<evidence type="ECO:0000256" key="1">
    <source>
        <dbReference type="SAM" id="SignalP"/>
    </source>
</evidence>
<keyword evidence="1" id="KW-0732">Signal</keyword>
<dbReference type="GeneID" id="87816342"/>
<proteinExistence type="predicted"/>
<protein>
    <submittedName>
        <fullName evidence="2">Uncharacterized protein</fullName>
    </submittedName>
</protein>
<evidence type="ECO:0000313" key="3">
    <source>
        <dbReference type="Proteomes" id="UP001302676"/>
    </source>
</evidence>
<dbReference type="Proteomes" id="UP001302676">
    <property type="component" value="Unassembled WGS sequence"/>
</dbReference>
<dbReference type="RefSeq" id="XP_062639741.1">
    <property type="nucleotide sequence ID" value="XM_062779729.1"/>
</dbReference>
<reference evidence="2" key="2">
    <citation type="submission" date="2023-05" db="EMBL/GenBank/DDBJ databases">
        <authorList>
            <consortium name="Lawrence Berkeley National Laboratory"/>
            <person name="Steindorff A."/>
            <person name="Hensen N."/>
            <person name="Bonometti L."/>
            <person name="Westerberg I."/>
            <person name="Brannstrom I.O."/>
            <person name="Guillou S."/>
            <person name="Cros-Aarteil S."/>
            <person name="Calhoun S."/>
            <person name="Haridas S."/>
            <person name="Kuo A."/>
            <person name="Mondo S."/>
            <person name="Pangilinan J."/>
            <person name="Riley R."/>
            <person name="Labutti K."/>
            <person name="Andreopoulos B."/>
            <person name="Lipzen A."/>
            <person name="Chen C."/>
            <person name="Yanf M."/>
            <person name="Daum C."/>
            <person name="Ng V."/>
            <person name="Clum A."/>
            <person name="Ohm R."/>
            <person name="Martin F."/>
            <person name="Silar P."/>
            <person name="Natvig D."/>
            <person name="Lalanne C."/>
            <person name="Gautier V."/>
            <person name="Ament-Velasquez S.L."/>
            <person name="Kruys A."/>
            <person name="Hutchinson M.I."/>
            <person name="Powell A.J."/>
            <person name="Barry K."/>
            <person name="Miller A.N."/>
            <person name="Grigoriev I.V."/>
            <person name="Debuchy R."/>
            <person name="Gladieux P."/>
            <person name="Thoren M.H."/>
            <person name="Johannesson H."/>
        </authorList>
    </citation>
    <scope>NUCLEOTIDE SEQUENCE</scope>
    <source>
        <strain evidence="2">CBS 141.50</strain>
    </source>
</reference>
<feature type="chain" id="PRO_5042836671" evidence="1">
    <location>
        <begin position="19"/>
        <end position="133"/>
    </location>
</feature>
<accession>A0AAN6V990</accession>
<name>A0AAN6V990_9PEZI</name>
<sequence>MLSTTALITGLLAALTQASPVLQRRDGAVGGVLICSDPNGQGVCQYNVYELEKCYNLPQGLVNNAATFAPDDAPFYCYPYLTECGGICTSPTGCTFGAVSYDYENKYNLTKIGWNEYITSFECHLNQTQTASP</sequence>